<evidence type="ECO:0000313" key="2">
    <source>
        <dbReference type="EMBL" id="GFY55887.1"/>
    </source>
</evidence>
<comment type="caution">
    <text evidence="2">The sequence shown here is derived from an EMBL/GenBank/DDBJ whole genome shotgun (WGS) entry which is preliminary data.</text>
</comment>
<dbReference type="Proteomes" id="UP000886998">
    <property type="component" value="Unassembled WGS sequence"/>
</dbReference>
<accession>A0A8X6XNJ2</accession>
<organism evidence="2 3">
    <name type="scientific">Trichonephila inaurata madagascariensis</name>
    <dbReference type="NCBI Taxonomy" id="2747483"/>
    <lineage>
        <taxon>Eukaryota</taxon>
        <taxon>Metazoa</taxon>
        <taxon>Ecdysozoa</taxon>
        <taxon>Arthropoda</taxon>
        <taxon>Chelicerata</taxon>
        <taxon>Arachnida</taxon>
        <taxon>Araneae</taxon>
        <taxon>Araneomorphae</taxon>
        <taxon>Entelegynae</taxon>
        <taxon>Araneoidea</taxon>
        <taxon>Nephilidae</taxon>
        <taxon>Trichonephila</taxon>
        <taxon>Trichonephila inaurata</taxon>
    </lineage>
</organism>
<dbReference type="OrthoDB" id="10610278at2759"/>
<protein>
    <submittedName>
        <fullName evidence="2">Uncharacterized protein</fullName>
    </submittedName>
</protein>
<proteinExistence type="predicted"/>
<feature type="region of interest" description="Disordered" evidence="1">
    <location>
        <begin position="31"/>
        <end position="94"/>
    </location>
</feature>
<keyword evidence="3" id="KW-1185">Reference proteome</keyword>
<dbReference type="AlphaFoldDB" id="A0A8X6XNJ2"/>
<reference evidence="2" key="1">
    <citation type="submission" date="2020-08" db="EMBL/GenBank/DDBJ databases">
        <title>Multicomponent nature underlies the extraordinary mechanical properties of spider dragline silk.</title>
        <authorList>
            <person name="Kono N."/>
            <person name="Nakamura H."/>
            <person name="Mori M."/>
            <person name="Yoshida Y."/>
            <person name="Ohtoshi R."/>
            <person name="Malay A.D."/>
            <person name="Moran D.A.P."/>
            <person name="Tomita M."/>
            <person name="Numata K."/>
            <person name="Arakawa K."/>
        </authorList>
    </citation>
    <scope>NUCLEOTIDE SEQUENCE</scope>
</reference>
<feature type="compositionally biased region" description="Polar residues" evidence="1">
    <location>
        <begin position="43"/>
        <end position="62"/>
    </location>
</feature>
<evidence type="ECO:0000256" key="1">
    <source>
        <dbReference type="SAM" id="MobiDB-lite"/>
    </source>
</evidence>
<name>A0A8X6XNJ2_9ARAC</name>
<dbReference type="EMBL" id="BMAV01010626">
    <property type="protein sequence ID" value="GFY55887.1"/>
    <property type="molecule type" value="Genomic_DNA"/>
</dbReference>
<evidence type="ECO:0000313" key="3">
    <source>
        <dbReference type="Proteomes" id="UP000886998"/>
    </source>
</evidence>
<gene>
    <name evidence="2" type="ORF">TNIN_358431</name>
</gene>
<sequence>MPVLEKAHLRQRERGRLAKLRSIASHCGEAAPENIPTVPPLLNPTTSSTRTSAISKAENNLKQNRKEKKLTTAPKPDIEIQMTPHKPKKSNINYTSEDEEMIIYDVDEFLNFSREF</sequence>